<name>A0A382DZQ9_9ZZZZ</name>
<dbReference type="AlphaFoldDB" id="A0A382DZQ9"/>
<sequence>MKSYNIILIQIIFLFSSFIFSQLTPEEIMIRREIETLREQSKERSKSISENTINTNYTDTLTAGDYSQSESKLYDNDILDYYG</sequence>
<accession>A0A382DZQ9</accession>
<organism evidence="2">
    <name type="scientific">marine metagenome</name>
    <dbReference type="NCBI Taxonomy" id="408172"/>
    <lineage>
        <taxon>unclassified sequences</taxon>
        <taxon>metagenomes</taxon>
        <taxon>ecological metagenomes</taxon>
    </lineage>
</organism>
<keyword evidence="1" id="KW-0472">Membrane</keyword>
<feature type="non-terminal residue" evidence="2">
    <location>
        <position position="83"/>
    </location>
</feature>
<keyword evidence="1" id="KW-0812">Transmembrane</keyword>
<feature type="transmembrane region" description="Helical" evidence="1">
    <location>
        <begin position="6"/>
        <end position="23"/>
    </location>
</feature>
<gene>
    <name evidence="2" type="ORF">METZ01_LOCUS196446</name>
</gene>
<proteinExistence type="predicted"/>
<protein>
    <submittedName>
        <fullName evidence="2">Uncharacterized protein</fullName>
    </submittedName>
</protein>
<dbReference type="EMBL" id="UINC01041811">
    <property type="protein sequence ID" value="SVB43592.1"/>
    <property type="molecule type" value="Genomic_DNA"/>
</dbReference>
<reference evidence="2" key="1">
    <citation type="submission" date="2018-05" db="EMBL/GenBank/DDBJ databases">
        <authorList>
            <person name="Lanie J.A."/>
            <person name="Ng W.-L."/>
            <person name="Kazmierczak K.M."/>
            <person name="Andrzejewski T.M."/>
            <person name="Davidsen T.M."/>
            <person name="Wayne K.J."/>
            <person name="Tettelin H."/>
            <person name="Glass J.I."/>
            <person name="Rusch D."/>
            <person name="Podicherti R."/>
            <person name="Tsui H.-C.T."/>
            <person name="Winkler M.E."/>
        </authorList>
    </citation>
    <scope>NUCLEOTIDE SEQUENCE</scope>
</reference>
<evidence type="ECO:0000256" key="1">
    <source>
        <dbReference type="SAM" id="Phobius"/>
    </source>
</evidence>
<keyword evidence="1" id="KW-1133">Transmembrane helix</keyword>
<evidence type="ECO:0000313" key="2">
    <source>
        <dbReference type="EMBL" id="SVB43592.1"/>
    </source>
</evidence>